<dbReference type="Pfam" id="PF12796">
    <property type="entry name" value="Ank_2"/>
    <property type="match status" value="1"/>
</dbReference>
<protein>
    <recommendedName>
        <fullName evidence="4">BTB domain-containing protein</fullName>
    </recommendedName>
</protein>
<feature type="region of interest" description="Disordered" evidence="3">
    <location>
        <begin position="1417"/>
        <end position="1490"/>
    </location>
</feature>
<proteinExistence type="predicted"/>
<dbReference type="SUPFAM" id="SSF50985">
    <property type="entry name" value="RCC1/BLIP-II"/>
    <property type="match status" value="1"/>
</dbReference>
<feature type="region of interest" description="Disordered" evidence="3">
    <location>
        <begin position="27"/>
        <end position="63"/>
    </location>
</feature>
<dbReference type="InterPro" id="IPR036770">
    <property type="entry name" value="Ankyrin_rpt-contain_sf"/>
</dbReference>
<dbReference type="Gene3D" id="1.25.40.20">
    <property type="entry name" value="Ankyrin repeat-containing domain"/>
    <property type="match status" value="1"/>
</dbReference>
<name>A0A0H2S1L8_9AGAM</name>
<dbReference type="PROSITE" id="PS50097">
    <property type="entry name" value="BTB"/>
    <property type="match status" value="2"/>
</dbReference>
<dbReference type="SMART" id="SM00248">
    <property type="entry name" value="ANK"/>
    <property type="match status" value="2"/>
</dbReference>
<keyword evidence="6" id="KW-1185">Reference proteome</keyword>
<dbReference type="EMBL" id="KQ085896">
    <property type="protein sequence ID" value="KLO18230.1"/>
    <property type="molecule type" value="Genomic_DNA"/>
</dbReference>
<dbReference type="FunCoup" id="A0A0H2S1L8">
    <property type="interactions" value="100"/>
</dbReference>
<evidence type="ECO:0000313" key="6">
    <source>
        <dbReference type="Proteomes" id="UP000053477"/>
    </source>
</evidence>
<feature type="compositionally biased region" description="Low complexity" evidence="3">
    <location>
        <begin position="53"/>
        <end position="63"/>
    </location>
</feature>
<dbReference type="SUPFAM" id="SSF48403">
    <property type="entry name" value="Ankyrin repeat"/>
    <property type="match status" value="1"/>
</dbReference>
<dbReference type="PANTHER" id="PTHR22872:SF2">
    <property type="entry name" value="INHIBITOR OF BRUTON TYROSINE KINASE"/>
    <property type="match status" value="1"/>
</dbReference>
<feature type="domain" description="BTB" evidence="4">
    <location>
        <begin position="674"/>
        <end position="770"/>
    </location>
</feature>
<feature type="region of interest" description="Disordered" evidence="3">
    <location>
        <begin position="1073"/>
        <end position="1102"/>
    </location>
</feature>
<sequence>MPALHAHFLLKNQQAFQRLLEASKQSLSSASTGGGGSNVPPLSSSGGRSWTRPGSLSALSGPPSCAASVCDVNERDWLGRTVLHLAVSSLESSALEFVKLLLAHPRIDVNLADVESRWTSLHRALYAGNLAACVLLLQRSDIDMSLKDFEGYTAFDLYNSTVEGTKPNLKDALDLFTWGANRNACLGLGDGNDRAFAEQVVVNATNHDEGTSKRTLAERFEPIRIRQVAMSKLHTTIVTNEKKANLRVCGFGSGGRLGLGQHTQYNLVPIRQLQTCITAVALGQDHTIALTENGDVLSWGMNRFSQLGYVIEATSSGAPSGKSLAPTEEQIQLIPRRVIGPLKKEVAVGVAACRTASACWTESVLYTWGTNNGQLGYEKTAQPGQVLPRKVAAVSHVMDVAMTDYAMACLLKTLDVVCFWNGRHFKINFPTQIFPSEIQTYRPPMALNNASIAKVVCHEGSGTFAALSVNGETFTFSLNAPPVSTDGAMHDKHLIKPQRIWALRKQFSAVKDVTLGVDGAIILCTESGHVYIRSRNPKAGQSSNAKTFKFQRIPYLQRVVRVSANTTGAFGALRAECKPAPISIVGNTPAQDMSSIRPFAASSPETSSENISTSPVEELRSPITDDAEVDEDTEDTGIQEDVKSLRTLIESFSGVSTQEVKQDVNGVTPQLHGANLVVEVGSSRYPVHSVILASRSSVLKGVLSGQTVKDGKFSIACIAASTHSTRKLRSLRLNSRPTESLHRMIFSGVHPLTVLIFLHYIYTDALLSPWDRRIESPLTDQLAKLKISGQTIKLQLLTISKVLGFKQLTAAVDWHNRRAPSPTLDIEMSALFQNTQEKYSSSIVIPPKPMAPDAVLQLRDKTVYCHSTILRARSAFFSGLFDDDEWTINRWSPNGTIEINLRHMRWQVFDFVIRFIYGGGGEEMFNVLDFAGTVDNVVEFMFEVMAVASELLLDRLMLVCSSVILRHITILNVCSVLAEATYYHADDLCASLQGYMSQNMETFLESRMLDDLPDHLVKQLAAFVRKKQAEKLPTSRSRELVEELLVKHGEWLALQDIPQPFVPNYTKAVHRLSPKVSPTASTKKSGKRAMTVAPPPSSPSMIGIAKPLEVQRTLSADPAVQGDDIFQMDEIEKDAIPPLSLPPTGVSSTSQPGVAIPTSSKFSEARPWKMSVAQAPAKSDFRSILAEAESSKTRPTAFPVNRSASAGQGTQQNISSSPSTSARNLNDRYKARPINAPDSSVDGTQARSSMPWRLPASPAPFPTPLPQTSREMPTNTPPSGLSRIMREGPTASSSSGSPVQPQTTPTKGDSKGKALLGPMFTPTKSLVPPAPSVSRRTSETSNPWAVTPSTPPEPEPMLPSSSPPSFLAIQKQQLDQGKAPAKAKKSLLQIQEEEQARQQEEDFMKWWAAEEERIKAESATLQESGEVDKKAKRSRRKPPFKGTMSKSGPAALGETAQISSSAALGGESKPQSSKNRRPRGRQSSAQAQQL</sequence>
<dbReference type="Pfam" id="PF13540">
    <property type="entry name" value="RCC1_2"/>
    <property type="match status" value="1"/>
</dbReference>
<dbReference type="CDD" id="cd18500">
    <property type="entry name" value="BACK_IBtk"/>
    <property type="match status" value="1"/>
</dbReference>
<evidence type="ECO:0000259" key="4">
    <source>
        <dbReference type="PROSITE" id="PS50097"/>
    </source>
</evidence>
<dbReference type="SMART" id="SM00225">
    <property type="entry name" value="BTB"/>
    <property type="match status" value="2"/>
</dbReference>
<dbReference type="PANTHER" id="PTHR22872">
    <property type="entry name" value="BTK-BINDING PROTEIN-RELATED"/>
    <property type="match status" value="1"/>
</dbReference>
<dbReference type="CDD" id="cd18186">
    <property type="entry name" value="BTB_POZ_ZBTB_KLHL-like"/>
    <property type="match status" value="1"/>
</dbReference>
<dbReference type="PROSITE" id="PS50012">
    <property type="entry name" value="RCC1_3"/>
    <property type="match status" value="1"/>
</dbReference>
<dbReference type="InterPro" id="IPR011333">
    <property type="entry name" value="SKP1/BTB/POZ_sf"/>
</dbReference>
<dbReference type="SUPFAM" id="SSF54695">
    <property type="entry name" value="POZ domain"/>
    <property type="match status" value="2"/>
</dbReference>
<dbReference type="InterPro" id="IPR009091">
    <property type="entry name" value="RCC1/BLIP-II"/>
</dbReference>
<dbReference type="Proteomes" id="UP000053477">
    <property type="component" value="Unassembled WGS sequence"/>
</dbReference>
<dbReference type="STRING" id="27342.A0A0H2S1L8"/>
<feature type="compositionally biased region" description="Polar residues" evidence="3">
    <location>
        <begin position="1270"/>
        <end position="1279"/>
    </location>
</feature>
<dbReference type="InterPro" id="IPR000210">
    <property type="entry name" value="BTB/POZ_dom"/>
</dbReference>
<accession>A0A0H2S1L8</accession>
<feature type="compositionally biased region" description="Polar residues" evidence="3">
    <location>
        <begin position="1145"/>
        <end position="1162"/>
    </location>
</feature>
<evidence type="ECO:0000256" key="1">
    <source>
        <dbReference type="ARBA" id="ARBA00022737"/>
    </source>
</evidence>
<organism evidence="5 6">
    <name type="scientific">Schizopora paradoxa</name>
    <dbReference type="NCBI Taxonomy" id="27342"/>
    <lineage>
        <taxon>Eukaryota</taxon>
        <taxon>Fungi</taxon>
        <taxon>Dikarya</taxon>
        <taxon>Basidiomycota</taxon>
        <taxon>Agaricomycotina</taxon>
        <taxon>Agaricomycetes</taxon>
        <taxon>Hymenochaetales</taxon>
        <taxon>Schizoporaceae</taxon>
        <taxon>Schizopora</taxon>
    </lineage>
</organism>
<feature type="region of interest" description="Disordered" evidence="3">
    <location>
        <begin position="1141"/>
        <end position="1168"/>
    </location>
</feature>
<reference evidence="5 6" key="1">
    <citation type="submission" date="2015-04" db="EMBL/GenBank/DDBJ databases">
        <title>Complete genome sequence of Schizopora paradoxa KUC8140, a cosmopolitan wood degrader in East Asia.</title>
        <authorList>
            <consortium name="DOE Joint Genome Institute"/>
            <person name="Min B."/>
            <person name="Park H."/>
            <person name="Jang Y."/>
            <person name="Kim J.-J."/>
            <person name="Kim K.H."/>
            <person name="Pangilinan J."/>
            <person name="Lipzen A."/>
            <person name="Riley R."/>
            <person name="Grigoriev I.V."/>
            <person name="Spatafora J.W."/>
            <person name="Choi I.-G."/>
        </authorList>
    </citation>
    <scope>NUCLEOTIDE SEQUENCE [LARGE SCALE GENOMIC DNA]</scope>
    <source>
        <strain evidence="5 6">KUC8140</strain>
    </source>
</reference>
<dbReference type="InParanoid" id="A0A0H2S1L8"/>
<dbReference type="InterPro" id="IPR002110">
    <property type="entry name" value="Ankyrin_rpt"/>
</dbReference>
<feature type="compositionally biased region" description="Basic residues" evidence="3">
    <location>
        <begin position="1430"/>
        <end position="1439"/>
    </location>
</feature>
<feature type="repeat" description="RCC1" evidence="2">
    <location>
        <begin position="244"/>
        <end position="293"/>
    </location>
</feature>
<evidence type="ECO:0000256" key="3">
    <source>
        <dbReference type="SAM" id="MobiDB-lite"/>
    </source>
</evidence>
<dbReference type="OrthoDB" id="1893551at2759"/>
<keyword evidence="1" id="KW-0677">Repeat</keyword>
<dbReference type="InterPro" id="IPR051625">
    <property type="entry name" value="Signaling_Regulatory_Domain"/>
</dbReference>
<dbReference type="Pfam" id="PF00651">
    <property type="entry name" value="BTB"/>
    <property type="match status" value="1"/>
</dbReference>
<feature type="domain" description="BTB" evidence="4">
    <location>
        <begin position="852"/>
        <end position="919"/>
    </location>
</feature>
<feature type="compositionally biased region" description="Polar residues" evidence="3">
    <location>
        <begin position="1290"/>
        <end position="1307"/>
    </location>
</feature>
<evidence type="ECO:0000256" key="2">
    <source>
        <dbReference type="PROSITE-ProRule" id="PRU00235"/>
    </source>
</evidence>
<gene>
    <name evidence="5" type="ORF">SCHPADRAFT_820098</name>
</gene>
<dbReference type="Gene3D" id="3.30.710.10">
    <property type="entry name" value="Potassium Channel Kv1.1, Chain A"/>
    <property type="match status" value="2"/>
</dbReference>
<feature type="compositionally biased region" description="Polar residues" evidence="3">
    <location>
        <begin position="1202"/>
        <end position="1224"/>
    </location>
</feature>
<dbReference type="Gene3D" id="2.130.10.30">
    <property type="entry name" value="Regulator of chromosome condensation 1/beta-lactamase-inhibitor protein II"/>
    <property type="match status" value="1"/>
</dbReference>
<feature type="region of interest" description="Disordered" evidence="3">
    <location>
        <begin position="1188"/>
        <end position="1402"/>
    </location>
</feature>
<dbReference type="InterPro" id="IPR000408">
    <property type="entry name" value="Reg_chr_condens"/>
</dbReference>
<feature type="compositionally biased region" description="Polar residues" evidence="3">
    <location>
        <begin position="1237"/>
        <end position="1248"/>
    </location>
</feature>
<evidence type="ECO:0000313" key="5">
    <source>
        <dbReference type="EMBL" id="KLO18230.1"/>
    </source>
</evidence>
<feature type="compositionally biased region" description="Polar residues" evidence="3">
    <location>
        <begin position="1481"/>
        <end position="1490"/>
    </location>
</feature>